<evidence type="ECO:0000313" key="2">
    <source>
        <dbReference type="Proteomes" id="UP001596380"/>
    </source>
</evidence>
<keyword evidence="2" id="KW-1185">Reference proteome</keyword>
<comment type="caution">
    <text evidence="1">The sequence shown here is derived from an EMBL/GenBank/DDBJ whole genome shotgun (WGS) entry which is preliminary data.</text>
</comment>
<accession>A0ABW2CM26</accession>
<dbReference type="EMBL" id="JBHSXS010000014">
    <property type="protein sequence ID" value="MFC6882567.1"/>
    <property type="molecule type" value="Genomic_DNA"/>
</dbReference>
<sequence>MDISLVRVWTREDVHGGGERVVATWWNGRGASFTLRRTDAAETEAAGGDADAVRPADEHLAAGPGERSPAWLACADVIVRLDGGGTARLDGYGAVTLDGVFARHPGCLVAVVVRPGGECVVGTRAGARARLVPLDGRTRIEADAASYASVVHAWIASGHPLDGLDGARLTVVRHGGAARRDGVRVVVEDGRDGRLTA</sequence>
<gene>
    <name evidence="1" type="ORF">ACFQKB_22620</name>
</gene>
<dbReference type="RefSeq" id="WP_160822426.1">
    <property type="nucleotide sequence ID" value="NZ_JBHSXE010000001.1"/>
</dbReference>
<name>A0ABW2CM26_9ACTN</name>
<organism evidence="1 2">
    <name type="scientific">Actinomadura yumaensis</name>
    <dbReference type="NCBI Taxonomy" id="111807"/>
    <lineage>
        <taxon>Bacteria</taxon>
        <taxon>Bacillati</taxon>
        <taxon>Actinomycetota</taxon>
        <taxon>Actinomycetes</taxon>
        <taxon>Streptosporangiales</taxon>
        <taxon>Thermomonosporaceae</taxon>
        <taxon>Actinomadura</taxon>
    </lineage>
</organism>
<proteinExistence type="predicted"/>
<protein>
    <submittedName>
        <fullName evidence="1">Uncharacterized protein</fullName>
    </submittedName>
</protein>
<evidence type="ECO:0000313" key="1">
    <source>
        <dbReference type="EMBL" id="MFC6882567.1"/>
    </source>
</evidence>
<dbReference type="Proteomes" id="UP001596380">
    <property type="component" value="Unassembled WGS sequence"/>
</dbReference>
<reference evidence="2" key="1">
    <citation type="journal article" date="2019" name="Int. J. Syst. Evol. Microbiol.">
        <title>The Global Catalogue of Microorganisms (GCM) 10K type strain sequencing project: providing services to taxonomists for standard genome sequencing and annotation.</title>
        <authorList>
            <consortium name="The Broad Institute Genomics Platform"/>
            <consortium name="The Broad Institute Genome Sequencing Center for Infectious Disease"/>
            <person name="Wu L."/>
            <person name="Ma J."/>
        </authorList>
    </citation>
    <scope>NUCLEOTIDE SEQUENCE [LARGE SCALE GENOMIC DNA]</scope>
    <source>
        <strain evidence="2">JCM 3369</strain>
    </source>
</reference>